<dbReference type="Gene3D" id="3.40.50.880">
    <property type="match status" value="1"/>
</dbReference>
<dbReference type="GO" id="GO:0033969">
    <property type="term" value="F:gamma-glutamyl-gamma-aminobutyrate hydrolase activity"/>
    <property type="evidence" value="ECO:0007669"/>
    <property type="project" value="TreeGrafter"/>
</dbReference>
<reference evidence="1" key="2">
    <citation type="journal article" date="2021" name="PeerJ">
        <title>Extensive microbial diversity within the chicken gut microbiome revealed by metagenomics and culture.</title>
        <authorList>
            <person name="Gilroy R."/>
            <person name="Ravi A."/>
            <person name="Getino M."/>
            <person name="Pursley I."/>
            <person name="Horton D.L."/>
            <person name="Alikhan N.F."/>
            <person name="Baker D."/>
            <person name="Gharbi K."/>
            <person name="Hall N."/>
            <person name="Watson M."/>
            <person name="Adriaenssens E.M."/>
            <person name="Foster-Nyarko E."/>
            <person name="Jarju S."/>
            <person name="Secka A."/>
            <person name="Antonio M."/>
            <person name="Oren A."/>
            <person name="Chaudhuri R.R."/>
            <person name="La Ragione R."/>
            <person name="Hildebrand F."/>
            <person name="Pallen M.J."/>
        </authorList>
    </citation>
    <scope>NUCLEOTIDE SEQUENCE</scope>
    <source>
        <strain evidence="1">CHK190-19873</strain>
    </source>
</reference>
<accession>A0A9D1ET68</accession>
<dbReference type="PROSITE" id="PS51273">
    <property type="entry name" value="GATASE_TYPE_1"/>
    <property type="match status" value="1"/>
</dbReference>
<reference evidence="1" key="1">
    <citation type="submission" date="2020-10" db="EMBL/GenBank/DDBJ databases">
        <authorList>
            <person name="Gilroy R."/>
        </authorList>
    </citation>
    <scope>NUCLEOTIDE SEQUENCE</scope>
    <source>
        <strain evidence="1">CHK190-19873</strain>
    </source>
</reference>
<dbReference type="Pfam" id="PF07722">
    <property type="entry name" value="Peptidase_C26"/>
    <property type="match status" value="1"/>
</dbReference>
<dbReference type="GO" id="GO:0005829">
    <property type="term" value="C:cytosol"/>
    <property type="evidence" value="ECO:0007669"/>
    <property type="project" value="TreeGrafter"/>
</dbReference>
<sequence length="219" mass="23780">MGCPLTAAVGGLWQRTGNYCLALRRLGVTPVVTLDTSLAASCDLLILPGGNDPDPSLFGEPWCGSRIVERALDLRQLALLTAFVRTRKPVLGICKGMQLINIWFGGSVIQDLSTRSLHQYSGQDQVHGSAAAAGSWLAALYGTAFFVNSAHHQGIGLPGRELQIIQKAPDGVSEALVHEKLPIFGVQWHPERMAFSLRRSDTPDGKRVLEYLLRLAAQR</sequence>
<dbReference type="GO" id="GO:0006598">
    <property type="term" value="P:polyamine catabolic process"/>
    <property type="evidence" value="ECO:0007669"/>
    <property type="project" value="TreeGrafter"/>
</dbReference>
<dbReference type="PANTHER" id="PTHR43235">
    <property type="entry name" value="GLUTAMINE AMIDOTRANSFERASE PB2B2.05-RELATED"/>
    <property type="match status" value="1"/>
</dbReference>
<dbReference type="PANTHER" id="PTHR43235:SF1">
    <property type="entry name" value="GLUTAMINE AMIDOTRANSFERASE PB2B2.05-RELATED"/>
    <property type="match status" value="1"/>
</dbReference>
<name>A0A9D1ET68_9FIRM</name>
<dbReference type="SUPFAM" id="SSF52317">
    <property type="entry name" value="Class I glutamine amidotransferase-like"/>
    <property type="match status" value="1"/>
</dbReference>
<evidence type="ECO:0000313" key="1">
    <source>
        <dbReference type="EMBL" id="HIS31221.1"/>
    </source>
</evidence>
<dbReference type="EMBL" id="DVIQ01000033">
    <property type="protein sequence ID" value="HIS31221.1"/>
    <property type="molecule type" value="Genomic_DNA"/>
</dbReference>
<protein>
    <submittedName>
        <fullName evidence="1">Gamma-glutamyl-gamma-aminobutyrate hydrolase family protein</fullName>
    </submittedName>
</protein>
<dbReference type="InterPro" id="IPR044668">
    <property type="entry name" value="PuuD-like"/>
</dbReference>
<dbReference type="AlphaFoldDB" id="A0A9D1ET68"/>
<dbReference type="InterPro" id="IPR029062">
    <property type="entry name" value="Class_I_gatase-like"/>
</dbReference>
<gene>
    <name evidence="1" type="ORF">IAB44_06705</name>
</gene>
<dbReference type="Proteomes" id="UP000823935">
    <property type="component" value="Unassembled WGS sequence"/>
</dbReference>
<dbReference type="InterPro" id="IPR011697">
    <property type="entry name" value="Peptidase_C26"/>
</dbReference>
<proteinExistence type="predicted"/>
<evidence type="ECO:0000313" key="2">
    <source>
        <dbReference type="Proteomes" id="UP000823935"/>
    </source>
</evidence>
<organism evidence="1 2">
    <name type="scientific">Candidatus Limivivens intestinipullorum</name>
    <dbReference type="NCBI Taxonomy" id="2840858"/>
    <lineage>
        <taxon>Bacteria</taxon>
        <taxon>Bacillati</taxon>
        <taxon>Bacillota</taxon>
        <taxon>Clostridia</taxon>
        <taxon>Lachnospirales</taxon>
        <taxon>Lachnospiraceae</taxon>
        <taxon>Lachnospiraceae incertae sedis</taxon>
        <taxon>Candidatus Limivivens</taxon>
    </lineage>
</organism>
<comment type="caution">
    <text evidence="1">The sequence shown here is derived from an EMBL/GenBank/DDBJ whole genome shotgun (WGS) entry which is preliminary data.</text>
</comment>
<keyword evidence="1" id="KW-0378">Hydrolase</keyword>